<reference evidence="1" key="1">
    <citation type="journal article" date="2014" name="Genome Biol. Evol.">
        <title>Genome evolution and plasticity of Serratia marcescens, an important multidrug-resistant nosocomial pathogen.</title>
        <authorList>
            <person name="Iguchi A."/>
            <person name="Nagaya Y."/>
            <person name="Pradel E."/>
            <person name="Ooka T."/>
            <person name="Ogura Y."/>
            <person name="Katsura K."/>
            <person name="Kurokawa K."/>
            <person name="Oshima K."/>
            <person name="Hattori M."/>
            <person name="Parkhill J."/>
            <person name="Sebaihia M."/>
            <person name="Coulthurst S.J."/>
            <person name="Gotoh N."/>
            <person name="Thomson N.R."/>
            <person name="Ewbank J.J."/>
            <person name="Hayashi T."/>
        </authorList>
    </citation>
    <scope>NUCLEOTIDE SEQUENCE</scope>
    <source>
        <strain evidence="1">SM39</strain>
    </source>
</reference>
<dbReference type="EMBL" id="AP013063">
    <property type="protein sequence ID" value="BAO35455.1"/>
    <property type="molecule type" value="Genomic_DNA"/>
</dbReference>
<proteinExistence type="predicted"/>
<dbReference type="KEGG" id="smar:SM39_3499"/>
<sequence>MGAGLPFEMTRRISMNDSPNGMLFVATDVATQDDADFNRWYDREHVEERVRVPGFLSGTRYRALQGGRQYLGLYKTESLASFTSEAYRAAFQHQTPWSVASLEKMRDPMRRVCAVEAVTGQGCGSHLCIFVLPSAASEALHARILQLGARLAEQPGFVRSSLLTPDAELSSPLPKESRENRRMLPMLLIESSDTEAGLRLSEQAAEALNMPAADAWHYALGWQLTAQELTS</sequence>
<gene>
    <name evidence="1" type="ORF">SM39_3499</name>
</gene>
<organism evidence="1">
    <name type="scientific">Serratia marcescens SM39</name>
    <dbReference type="NCBI Taxonomy" id="1334564"/>
    <lineage>
        <taxon>Bacteria</taxon>
        <taxon>Pseudomonadati</taxon>
        <taxon>Pseudomonadota</taxon>
        <taxon>Gammaproteobacteria</taxon>
        <taxon>Enterobacterales</taxon>
        <taxon>Yersiniaceae</taxon>
        <taxon>Serratia</taxon>
    </lineage>
</organism>
<dbReference type="AlphaFoldDB" id="A0AAT9EBD6"/>
<protein>
    <submittedName>
        <fullName evidence="1">Uncharacterized protein</fullName>
    </submittedName>
</protein>
<evidence type="ECO:0000313" key="1">
    <source>
        <dbReference type="EMBL" id="BAO35455.1"/>
    </source>
</evidence>
<name>A0AAT9EBD6_SERMA</name>
<accession>A0AAT9EBD6</accession>